<protein>
    <recommendedName>
        <fullName evidence="9">dTTP/UTP pyrophosphatase</fullName>
        <shortName evidence="9">dTTPase/UTPase</shortName>
        <ecNumber evidence="9">3.6.1.9</ecNumber>
    </recommendedName>
    <alternativeName>
        <fullName evidence="9">Nucleoside triphosphate pyrophosphatase</fullName>
    </alternativeName>
    <alternativeName>
        <fullName evidence="9">Nucleotide pyrophosphatase</fullName>
        <shortName evidence="9">Nucleotide PPase</shortName>
    </alternativeName>
</protein>
<dbReference type="RefSeq" id="WP_099984428.1">
    <property type="nucleotide sequence ID" value="NZ_CP024697.1"/>
</dbReference>
<comment type="function">
    <text evidence="7">Nucleoside triphosphate pyrophosphatase that hydrolyzes 7-methyl-GTP (m(7)GTP). May have a dual role in cell division arrest and in preventing the incorporation of modified nucleotides into cellular nucleic acids.</text>
</comment>
<evidence type="ECO:0000313" key="11">
    <source>
        <dbReference type="Proteomes" id="UP000229102"/>
    </source>
</evidence>
<keyword evidence="4 9" id="KW-0378">Hydrolase</keyword>
<evidence type="ECO:0000313" key="10">
    <source>
        <dbReference type="EMBL" id="PJI19239.1"/>
    </source>
</evidence>
<feature type="site" description="Important for substrate specificity" evidence="9">
    <location>
        <position position="16"/>
    </location>
</feature>
<dbReference type="InterPro" id="IPR003697">
    <property type="entry name" value="Maf-like"/>
</dbReference>
<evidence type="ECO:0000256" key="5">
    <source>
        <dbReference type="ARBA" id="ARBA00023080"/>
    </source>
</evidence>
<feature type="site" description="Important for substrate specificity" evidence="9">
    <location>
        <position position="76"/>
    </location>
</feature>
<dbReference type="AlphaFoldDB" id="A0AAJ3VD78"/>
<sequence>MSFKDYHIILASNSPRRKELLRGLDIAFDVRVQPDIAEDYPADTVPADVATYISREKANAYKDTIAENELIITADTVVIVGNEILGKPHDDVEAKDMLHKISGRKHQVVTGVCLTTTEKQRCFSVSTDVTFKNLKEEEIDYYIETYSPLDKAGAYGIQEWIGYIGVTALEGSYFNVMGLPVQRIWEELNRF</sequence>
<dbReference type="NCBIfam" id="TIGR00172">
    <property type="entry name" value="maf"/>
    <property type="match status" value="1"/>
</dbReference>
<dbReference type="InterPro" id="IPR029001">
    <property type="entry name" value="ITPase-like_fam"/>
</dbReference>
<dbReference type="GO" id="GO:0005737">
    <property type="term" value="C:cytoplasm"/>
    <property type="evidence" value="ECO:0007669"/>
    <property type="project" value="UniProtKB-SubCell"/>
</dbReference>
<dbReference type="PANTHER" id="PTHR43213:SF5">
    <property type="entry name" value="BIFUNCTIONAL DTTP_UTP PYROPHOSPHATASE_METHYLTRANSFERASE PROTEIN-RELATED"/>
    <property type="match status" value="1"/>
</dbReference>
<proteinExistence type="inferred from homology"/>
<dbReference type="Gene3D" id="3.90.950.10">
    <property type="match status" value="1"/>
</dbReference>
<dbReference type="FunFam" id="3.90.950.10:FF:000005">
    <property type="entry name" value="7-methyl-GTP pyrophosphatase"/>
    <property type="match status" value="1"/>
</dbReference>
<dbReference type="PANTHER" id="PTHR43213">
    <property type="entry name" value="BIFUNCTIONAL DTTP/UTP PYROPHOSPHATASE/METHYLTRANSFERASE PROTEIN-RELATED"/>
    <property type="match status" value="1"/>
</dbReference>
<evidence type="ECO:0000256" key="4">
    <source>
        <dbReference type="ARBA" id="ARBA00022801"/>
    </source>
</evidence>
<evidence type="ECO:0000256" key="6">
    <source>
        <dbReference type="ARBA" id="ARBA00050213"/>
    </source>
</evidence>
<comment type="function">
    <text evidence="9">Nucleoside triphosphate pyrophosphatase that hydrolyzes dTTP and UTP. May have a dual role in cell division arrest and in preventing the incorporation of modified nucleotides into cellular nucleic acids.</text>
</comment>
<feature type="site" description="Important for substrate specificity" evidence="9">
    <location>
        <position position="158"/>
    </location>
</feature>
<comment type="cofactor">
    <cofactor evidence="1 9">
        <name>a divalent metal cation</name>
        <dbReference type="ChEBI" id="CHEBI:60240"/>
    </cofactor>
</comment>
<evidence type="ECO:0000256" key="8">
    <source>
        <dbReference type="ARBA" id="ARBA00060749"/>
    </source>
</evidence>
<comment type="catalytic activity">
    <reaction evidence="6">
        <text>N(7)-methyl-GTP + H2O = N(7)-methyl-GMP + diphosphate + H(+)</text>
        <dbReference type="Rhea" id="RHEA:58744"/>
        <dbReference type="ChEBI" id="CHEBI:15377"/>
        <dbReference type="ChEBI" id="CHEBI:15378"/>
        <dbReference type="ChEBI" id="CHEBI:33019"/>
        <dbReference type="ChEBI" id="CHEBI:58285"/>
        <dbReference type="ChEBI" id="CHEBI:87133"/>
    </reaction>
</comment>
<comment type="similarity">
    <text evidence="9">Belongs to the Maf family. YhdE subfamily.</text>
</comment>
<reference evidence="10 11" key="1">
    <citation type="submission" date="2017-11" db="EMBL/GenBank/DDBJ databases">
        <title>Genome sequencing of Prevotella intermedia KCOM 2698.</title>
        <authorList>
            <person name="Kook J.-K."/>
            <person name="Park S.-N."/>
            <person name="Lim Y.K."/>
        </authorList>
    </citation>
    <scope>NUCLEOTIDE SEQUENCE [LARGE SCALE GENOMIC DNA]</scope>
    <source>
        <strain evidence="10 11">KCOM 2698</strain>
    </source>
</reference>
<name>A0AAJ3VD78_PREIN</name>
<keyword evidence="3 9" id="KW-0963">Cytoplasm</keyword>
<dbReference type="HAMAP" id="MF_00528">
    <property type="entry name" value="Maf"/>
    <property type="match status" value="1"/>
</dbReference>
<dbReference type="GO" id="GO:0009117">
    <property type="term" value="P:nucleotide metabolic process"/>
    <property type="evidence" value="ECO:0007669"/>
    <property type="project" value="UniProtKB-KW"/>
</dbReference>
<accession>A0AAJ3VD78</accession>
<comment type="catalytic activity">
    <reaction evidence="9">
        <text>UTP + H2O = UMP + diphosphate + H(+)</text>
        <dbReference type="Rhea" id="RHEA:29395"/>
        <dbReference type="ChEBI" id="CHEBI:15377"/>
        <dbReference type="ChEBI" id="CHEBI:15378"/>
        <dbReference type="ChEBI" id="CHEBI:33019"/>
        <dbReference type="ChEBI" id="CHEBI:46398"/>
        <dbReference type="ChEBI" id="CHEBI:57865"/>
        <dbReference type="EC" id="3.6.1.9"/>
    </reaction>
</comment>
<dbReference type="PIRSF" id="PIRSF006305">
    <property type="entry name" value="Maf"/>
    <property type="match status" value="1"/>
</dbReference>
<dbReference type="EMBL" id="PENF01000002">
    <property type="protein sequence ID" value="PJI19239.1"/>
    <property type="molecule type" value="Genomic_DNA"/>
</dbReference>
<evidence type="ECO:0000256" key="1">
    <source>
        <dbReference type="ARBA" id="ARBA00001968"/>
    </source>
</evidence>
<comment type="caution">
    <text evidence="10">The sequence shown here is derived from an EMBL/GenBank/DDBJ whole genome shotgun (WGS) entry which is preliminary data.</text>
</comment>
<comment type="similarity">
    <text evidence="8">Belongs to the Maf family. YceF subfamily.</text>
</comment>
<comment type="caution">
    <text evidence="9">Lacks conserved residue(s) required for the propagation of feature annotation.</text>
</comment>
<evidence type="ECO:0000256" key="3">
    <source>
        <dbReference type="ARBA" id="ARBA00022490"/>
    </source>
</evidence>
<keyword evidence="5 9" id="KW-0546">Nucleotide metabolism</keyword>
<evidence type="ECO:0000256" key="2">
    <source>
        <dbReference type="ARBA" id="ARBA00004496"/>
    </source>
</evidence>
<dbReference type="GO" id="GO:0047429">
    <property type="term" value="F:nucleoside triphosphate diphosphatase activity"/>
    <property type="evidence" value="ECO:0007669"/>
    <property type="project" value="UniProtKB-EC"/>
</dbReference>
<feature type="active site" description="Proton acceptor" evidence="9">
    <location>
        <position position="75"/>
    </location>
</feature>
<organism evidence="10 11">
    <name type="scientific">Prevotella intermedia</name>
    <dbReference type="NCBI Taxonomy" id="28131"/>
    <lineage>
        <taxon>Bacteria</taxon>
        <taxon>Pseudomonadati</taxon>
        <taxon>Bacteroidota</taxon>
        <taxon>Bacteroidia</taxon>
        <taxon>Bacteroidales</taxon>
        <taxon>Prevotellaceae</taxon>
        <taxon>Prevotella</taxon>
    </lineage>
</organism>
<dbReference type="SUPFAM" id="SSF52972">
    <property type="entry name" value="ITPase-like"/>
    <property type="match status" value="1"/>
</dbReference>
<evidence type="ECO:0000256" key="7">
    <source>
        <dbReference type="ARBA" id="ARBA00053369"/>
    </source>
</evidence>
<gene>
    <name evidence="10" type="primary">maf</name>
    <name evidence="10" type="ORF">CTM53_11885</name>
</gene>
<comment type="catalytic activity">
    <reaction evidence="9">
        <text>dTTP + H2O = dTMP + diphosphate + H(+)</text>
        <dbReference type="Rhea" id="RHEA:28534"/>
        <dbReference type="ChEBI" id="CHEBI:15377"/>
        <dbReference type="ChEBI" id="CHEBI:15378"/>
        <dbReference type="ChEBI" id="CHEBI:33019"/>
        <dbReference type="ChEBI" id="CHEBI:37568"/>
        <dbReference type="ChEBI" id="CHEBI:63528"/>
        <dbReference type="EC" id="3.6.1.9"/>
    </reaction>
</comment>
<dbReference type="Pfam" id="PF02545">
    <property type="entry name" value="Maf"/>
    <property type="match status" value="1"/>
</dbReference>
<comment type="subcellular location">
    <subcellularLocation>
        <location evidence="2 9">Cytoplasm</location>
    </subcellularLocation>
</comment>
<dbReference type="Proteomes" id="UP000229102">
    <property type="component" value="Unassembled WGS sequence"/>
</dbReference>
<dbReference type="CDD" id="cd00555">
    <property type="entry name" value="Maf"/>
    <property type="match status" value="1"/>
</dbReference>
<dbReference type="EC" id="3.6.1.9" evidence="9"/>
<evidence type="ECO:0000256" key="9">
    <source>
        <dbReference type="HAMAP-Rule" id="MF_00528"/>
    </source>
</evidence>